<feature type="signal peptide" evidence="5">
    <location>
        <begin position="1"/>
        <end position="16"/>
    </location>
</feature>
<keyword evidence="2" id="KW-1015">Disulfide bond</keyword>
<dbReference type="EMBL" id="UXSR01000205">
    <property type="protein sequence ID" value="VDD75575.1"/>
    <property type="molecule type" value="Genomic_DNA"/>
</dbReference>
<gene>
    <name evidence="7" type="ORF">MCOS_LOCUS1578</name>
</gene>
<evidence type="ECO:0000256" key="2">
    <source>
        <dbReference type="ARBA" id="ARBA00023157"/>
    </source>
</evidence>
<feature type="chain" id="PRO_5030017416" description="Ig-like domain-containing protein" evidence="5">
    <location>
        <begin position="17"/>
        <end position="262"/>
    </location>
</feature>
<evidence type="ECO:0000256" key="1">
    <source>
        <dbReference type="ARBA" id="ARBA00022729"/>
    </source>
</evidence>
<dbReference type="InterPro" id="IPR013783">
    <property type="entry name" value="Ig-like_fold"/>
</dbReference>
<dbReference type="AlphaFoldDB" id="A0A0R3U4J8"/>
<dbReference type="InterPro" id="IPR041416">
    <property type="entry name" value="IL-1RAcP-like_ig"/>
</dbReference>
<evidence type="ECO:0000313" key="7">
    <source>
        <dbReference type="EMBL" id="VDD75575.1"/>
    </source>
</evidence>
<evidence type="ECO:0000256" key="5">
    <source>
        <dbReference type="SAM" id="SignalP"/>
    </source>
</evidence>
<dbReference type="InterPro" id="IPR003599">
    <property type="entry name" value="Ig_sub"/>
</dbReference>
<keyword evidence="8" id="KW-1185">Reference proteome</keyword>
<dbReference type="STRING" id="53468.A0A0R3U4J8"/>
<dbReference type="PROSITE" id="PS50835">
    <property type="entry name" value="IG_LIKE"/>
    <property type="match status" value="1"/>
</dbReference>
<reference evidence="7 8" key="1">
    <citation type="submission" date="2018-10" db="EMBL/GenBank/DDBJ databases">
        <authorList>
            <consortium name="Pathogen Informatics"/>
        </authorList>
    </citation>
    <scope>NUCLEOTIDE SEQUENCE [LARGE SCALE GENOMIC DNA]</scope>
</reference>
<evidence type="ECO:0000259" key="6">
    <source>
        <dbReference type="PROSITE" id="PS50835"/>
    </source>
</evidence>
<protein>
    <recommendedName>
        <fullName evidence="6">Ig-like domain-containing protein</fullName>
    </recommendedName>
</protein>
<dbReference type="Proteomes" id="UP000267029">
    <property type="component" value="Unassembled WGS sequence"/>
</dbReference>
<dbReference type="SMART" id="SM00409">
    <property type="entry name" value="IG"/>
    <property type="match status" value="1"/>
</dbReference>
<feature type="domain" description="Ig-like" evidence="6">
    <location>
        <begin position="132"/>
        <end position="225"/>
    </location>
</feature>
<organism evidence="7 8">
    <name type="scientific">Mesocestoides corti</name>
    <name type="common">Flatworm</name>
    <dbReference type="NCBI Taxonomy" id="53468"/>
    <lineage>
        <taxon>Eukaryota</taxon>
        <taxon>Metazoa</taxon>
        <taxon>Spiralia</taxon>
        <taxon>Lophotrochozoa</taxon>
        <taxon>Platyhelminthes</taxon>
        <taxon>Cestoda</taxon>
        <taxon>Eucestoda</taxon>
        <taxon>Cyclophyllidea</taxon>
        <taxon>Mesocestoididae</taxon>
        <taxon>Mesocestoides</taxon>
    </lineage>
</organism>
<sequence>MIAVLALFCILPYIRAADPPPCNEKVNVKPSMMSKGGVPFQKLIVDSSTPIEIRFPVDHQVEIDEVKWTLNSNPIDVDQDETKSAVYWKHDASDIVLVIGHPKQIYIGNWQMELTTKSDQKTTSACQLQSPPMVQRFIESFRTTEGYEMVVVCKSGSLPYPSRVQWYRAEGTGDSVNLVPIPSSNQTHIPGDTLVFKEAKMSDSGVYVCNTTVGVNGLFDSSAVEVKIKSKLLRLSRIAVCVCVSGVYVVGACATRQRCVCV</sequence>
<dbReference type="Pfam" id="PF18452">
    <property type="entry name" value="Ig_6"/>
    <property type="match status" value="1"/>
</dbReference>
<accession>A0A0R3U4J8</accession>
<keyword evidence="3" id="KW-0325">Glycoprotein</keyword>
<proteinExistence type="predicted"/>
<name>A0A0R3U4J8_MESCO</name>
<dbReference type="Gene3D" id="2.60.40.10">
    <property type="entry name" value="Immunoglobulins"/>
    <property type="match status" value="1"/>
</dbReference>
<keyword evidence="1 5" id="KW-0732">Signal</keyword>
<dbReference type="InterPro" id="IPR007110">
    <property type="entry name" value="Ig-like_dom"/>
</dbReference>
<dbReference type="OrthoDB" id="124041at2759"/>
<dbReference type="InterPro" id="IPR036179">
    <property type="entry name" value="Ig-like_dom_sf"/>
</dbReference>
<evidence type="ECO:0000256" key="4">
    <source>
        <dbReference type="ARBA" id="ARBA00023319"/>
    </source>
</evidence>
<keyword evidence="4" id="KW-0393">Immunoglobulin domain</keyword>
<evidence type="ECO:0000313" key="8">
    <source>
        <dbReference type="Proteomes" id="UP000267029"/>
    </source>
</evidence>
<dbReference type="SUPFAM" id="SSF48726">
    <property type="entry name" value="Immunoglobulin"/>
    <property type="match status" value="1"/>
</dbReference>
<evidence type="ECO:0000256" key="3">
    <source>
        <dbReference type="ARBA" id="ARBA00023180"/>
    </source>
</evidence>